<dbReference type="EMBL" id="JADKNH010000005">
    <property type="protein sequence ID" value="MBF4693426.1"/>
    <property type="molecule type" value="Genomic_DNA"/>
</dbReference>
<evidence type="ECO:0000313" key="1">
    <source>
        <dbReference type="EMBL" id="MBF4693426.1"/>
    </source>
</evidence>
<gene>
    <name evidence="1" type="ORF">ISU02_09860</name>
</gene>
<keyword evidence="2" id="KW-1185">Reference proteome</keyword>
<sequence>MTLAFILASSTATYAATSEKSDMNNNSKFVLNSSAEVIINDTIPTIAYTELNDYDKFIFDANAPIQRSTSTPSTLWSWTNNGSSYSISGSSSSSTLYTNYYFKNVTGKTFDLTAGYSNRLVVDLVHKGFIVQEVVSTWTIDAGTSKSVTIKSSDLNDFADSDKYYFRFNSSPIGNSYSVSGSFGL</sequence>
<name>A0ABR9ZSU6_9FIRM</name>
<protein>
    <submittedName>
        <fullName evidence="1">Uncharacterized protein</fullName>
    </submittedName>
</protein>
<evidence type="ECO:0000313" key="2">
    <source>
        <dbReference type="Proteomes" id="UP000614200"/>
    </source>
</evidence>
<reference evidence="1 2" key="1">
    <citation type="submission" date="2020-11" db="EMBL/GenBank/DDBJ databases">
        <title>Fusibacter basophilias sp. nov.</title>
        <authorList>
            <person name="Qiu D."/>
        </authorList>
    </citation>
    <scope>NUCLEOTIDE SEQUENCE [LARGE SCALE GENOMIC DNA]</scope>
    <source>
        <strain evidence="1 2">Q10-2</strain>
    </source>
</reference>
<organism evidence="1 2">
    <name type="scientific">Fusibacter ferrireducens</name>
    <dbReference type="NCBI Taxonomy" id="2785058"/>
    <lineage>
        <taxon>Bacteria</taxon>
        <taxon>Bacillati</taxon>
        <taxon>Bacillota</taxon>
        <taxon>Clostridia</taxon>
        <taxon>Eubacteriales</taxon>
        <taxon>Eubacteriales Family XII. Incertae Sedis</taxon>
        <taxon>Fusibacter</taxon>
    </lineage>
</organism>
<accession>A0ABR9ZSU6</accession>
<comment type="caution">
    <text evidence="1">The sequence shown here is derived from an EMBL/GenBank/DDBJ whole genome shotgun (WGS) entry which is preliminary data.</text>
</comment>
<proteinExistence type="predicted"/>
<dbReference type="Proteomes" id="UP000614200">
    <property type="component" value="Unassembled WGS sequence"/>
</dbReference>